<evidence type="ECO:0000256" key="1">
    <source>
        <dbReference type="SAM" id="MobiDB-lite"/>
    </source>
</evidence>
<evidence type="ECO:0000313" key="3">
    <source>
        <dbReference type="Proteomes" id="UP001605036"/>
    </source>
</evidence>
<comment type="caution">
    <text evidence="2">The sequence shown here is derived from an EMBL/GenBank/DDBJ whole genome shotgun (WGS) entry which is preliminary data.</text>
</comment>
<dbReference type="EMBL" id="JBHFFA010000006">
    <property type="protein sequence ID" value="KAL2621548.1"/>
    <property type="molecule type" value="Genomic_DNA"/>
</dbReference>
<dbReference type="Proteomes" id="UP001605036">
    <property type="component" value="Unassembled WGS sequence"/>
</dbReference>
<evidence type="ECO:0000313" key="2">
    <source>
        <dbReference type="EMBL" id="KAL2621548.1"/>
    </source>
</evidence>
<name>A0ABD1Y463_9MARC</name>
<dbReference type="AlphaFoldDB" id="A0ABD1Y463"/>
<organism evidence="2 3">
    <name type="scientific">Riccia fluitans</name>
    <dbReference type="NCBI Taxonomy" id="41844"/>
    <lineage>
        <taxon>Eukaryota</taxon>
        <taxon>Viridiplantae</taxon>
        <taxon>Streptophyta</taxon>
        <taxon>Embryophyta</taxon>
        <taxon>Marchantiophyta</taxon>
        <taxon>Marchantiopsida</taxon>
        <taxon>Marchantiidae</taxon>
        <taxon>Marchantiales</taxon>
        <taxon>Ricciaceae</taxon>
        <taxon>Riccia</taxon>
    </lineage>
</organism>
<sequence length="148" mass="16340">MVRMVDGLACKAEKKEKVLHEREQGDFYHGTSGERWGNSGEKSRGRREEGVPTEGRGGFWQLRGSMMFLPKAGSVDPNCGLWSLLVLAPAIRREKNCSWSRGTDTGKAGTELCLLRFLLLRADFSPHASFFVPAAILIPDLPCRSSSA</sequence>
<protein>
    <submittedName>
        <fullName evidence="2">Uncharacterized protein</fullName>
    </submittedName>
</protein>
<feature type="region of interest" description="Disordered" evidence="1">
    <location>
        <begin position="29"/>
        <end position="57"/>
    </location>
</feature>
<accession>A0ABD1Y463</accession>
<reference evidence="2 3" key="1">
    <citation type="submission" date="2024-09" db="EMBL/GenBank/DDBJ databases">
        <title>Chromosome-scale assembly of Riccia fluitans.</title>
        <authorList>
            <person name="Paukszto L."/>
            <person name="Sawicki J."/>
            <person name="Karawczyk K."/>
            <person name="Piernik-Szablinska J."/>
            <person name="Szczecinska M."/>
            <person name="Mazdziarz M."/>
        </authorList>
    </citation>
    <scope>NUCLEOTIDE SEQUENCE [LARGE SCALE GENOMIC DNA]</scope>
    <source>
        <strain evidence="2">Rf_01</strain>
        <tissue evidence="2">Aerial parts of the thallus</tissue>
    </source>
</reference>
<keyword evidence="3" id="KW-1185">Reference proteome</keyword>
<proteinExistence type="predicted"/>
<feature type="compositionally biased region" description="Basic and acidic residues" evidence="1">
    <location>
        <begin position="41"/>
        <end position="50"/>
    </location>
</feature>
<gene>
    <name evidence="2" type="ORF">R1flu_001753</name>
</gene>